<dbReference type="EMBL" id="JANJQO010000418">
    <property type="protein sequence ID" value="KAJ2977989.1"/>
    <property type="molecule type" value="Genomic_DNA"/>
</dbReference>
<name>A0ACC1NGE7_9HYPO</name>
<reference evidence="1" key="1">
    <citation type="submission" date="2022-08" db="EMBL/GenBank/DDBJ databases">
        <title>Genome Sequence of Lecanicillium fungicola.</title>
        <authorList>
            <person name="Buettner E."/>
        </authorList>
    </citation>
    <scope>NUCLEOTIDE SEQUENCE</scope>
    <source>
        <strain evidence="1">Babe33</strain>
    </source>
</reference>
<proteinExistence type="predicted"/>
<protein>
    <submittedName>
        <fullName evidence="1">Uncharacterized protein</fullName>
    </submittedName>
</protein>
<dbReference type="Proteomes" id="UP001143910">
    <property type="component" value="Unassembled WGS sequence"/>
</dbReference>
<organism evidence="1 2">
    <name type="scientific">Zarea fungicola</name>
    <dbReference type="NCBI Taxonomy" id="93591"/>
    <lineage>
        <taxon>Eukaryota</taxon>
        <taxon>Fungi</taxon>
        <taxon>Dikarya</taxon>
        <taxon>Ascomycota</taxon>
        <taxon>Pezizomycotina</taxon>
        <taxon>Sordariomycetes</taxon>
        <taxon>Hypocreomycetidae</taxon>
        <taxon>Hypocreales</taxon>
        <taxon>Cordycipitaceae</taxon>
        <taxon>Zarea</taxon>
    </lineage>
</organism>
<evidence type="ECO:0000313" key="2">
    <source>
        <dbReference type="Proteomes" id="UP001143910"/>
    </source>
</evidence>
<comment type="caution">
    <text evidence="1">The sequence shown here is derived from an EMBL/GenBank/DDBJ whole genome shotgun (WGS) entry which is preliminary data.</text>
</comment>
<accession>A0ACC1NGE7</accession>
<evidence type="ECO:0000313" key="1">
    <source>
        <dbReference type="EMBL" id="KAJ2977989.1"/>
    </source>
</evidence>
<keyword evidence="2" id="KW-1185">Reference proteome</keyword>
<gene>
    <name evidence="1" type="ORF">NQ176_g4063</name>
</gene>
<sequence>MSPGVFRESADGDGEKKRTVNLDVGDADCCQSVDTGSGGTRGRSTQNSLEIKLELCYGGYHSVEVVKLTPLVRSPPMMTLENEDTRTAKLVKSGGTVK</sequence>